<dbReference type="InterPro" id="IPR036748">
    <property type="entry name" value="MTH938-like_sf"/>
</dbReference>
<dbReference type="Proteomes" id="UP000587991">
    <property type="component" value="Unassembled WGS sequence"/>
</dbReference>
<comment type="caution">
    <text evidence="1">The sequence shown here is derived from an EMBL/GenBank/DDBJ whole genome shotgun (WGS) entry which is preliminary data.</text>
</comment>
<organism evidence="1 2">
    <name type="scientific">Leeia aquatica</name>
    <dbReference type="NCBI Taxonomy" id="2725557"/>
    <lineage>
        <taxon>Bacteria</taxon>
        <taxon>Pseudomonadati</taxon>
        <taxon>Pseudomonadota</taxon>
        <taxon>Betaproteobacteria</taxon>
        <taxon>Neisseriales</taxon>
        <taxon>Leeiaceae</taxon>
        <taxon>Leeia</taxon>
    </lineage>
</organism>
<dbReference type="CDD" id="cd05560">
    <property type="entry name" value="Xcc1710_like"/>
    <property type="match status" value="1"/>
</dbReference>
<dbReference type="SUPFAM" id="SSF64076">
    <property type="entry name" value="MTH938-like"/>
    <property type="match status" value="1"/>
</dbReference>
<protein>
    <submittedName>
        <fullName evidence="1">Xcc1710-like domain-containing protein</fullName>
    </submittedName>
</protein>
<gene>
    <name evidence="1" type="ORF">HF682_12835</name>
</gene>
<dbReference type="Gene3D" id="3.40.1230.10">
    <property type="entry name" value="MTH938-like"/>
    <property type="match status" value="1"/>
</dbReference>
<dbReference type="Pfam" id="PF04430">
    <property type="entry name" value="DUF498"/>
    <property type="match status" value="1"/>
</dbReference>
<evidence type="ECO:0000313" key="1">
    <source>
        <dbReference type="EMBL" id="NLR76044.1"/>
    </source>
</evidence>
<proteinExistence type="predicted"/>
<reference evidence="1 2" key="1">
    <citation type="submission" date="2020-04" db="EMBL/GenBank/DDBJ databases">
        <title>Draft genome of Leeia sp. IMCC25680.</title>
        <authorList>
            <person name="Song J."/>
            <person name="Cho J.-C."/>
        </authorList>
    </citation>
    <scope>NUCLEOTIDE SEQUENCE [LARGE SCALE GENOMIC DNA]</scope>
    <source>
        <strain evidence="1 2">IMCC25680</strain>
    </source>
</reference>
<keyword evidence="2" id="KW-1185">Reference proteome</keyword>
<dbReference type="EMBL" id="JABAIM010000003">
    <property type="protein sequence ID" value="NLR76044.1"/>
    <property type="molecule type" value="Genomic_DNA"/>
</dbReference>
<accession>A0A847S7W9</accession>
<sequence>MKLHEQREQGYLFADYGPDFLKVNDQILRQNLLLSPDRIDTDWPARDFDSLEAAHFEYILVLQPELVLLGTGTQLRFPHPRLLAPLSSQGIGVDVMDIGAACRTYNILMSEGRRVVAAMLLV</sequence>
<dbReference type="PANTHER" id="PTHR21192:SF2">
    <property type="entry name" value="NADH DEHYDROGENASE [UBIQUINONE] 1 ALPHA SUBCOMPLEX ASSEMBLY FACTOR 3"/>
    <property type="match status" value="1"/>
</dbReference>
<evidence type="ECO:0000313" key="2">
    <source>
        <dbReference type="Proteomes" id="UP000587991"/>
    </source>
</evidence>
<dbReference type="RefSeq" id="WP_168877721.1">
    <property type="nucleotide sequence ID" value="NZ_JABAIM010000003.1"/>
</dbReference>
<dbReference type="InterPro" id="IPR007523">
    <property type="entry name" value="NDUFAF3/AAMDC"/>
</dbReference>
<name>A0A847S7W9_9NEIS</name>
<dbReference type="AlphaFoldDB" id="A0A847S7W9"/>
<dbReference type="PANTHER" id="PTHR21192">
    <property type="entry name" value="NUCLEAR PROTEIN E3-3"/>
    <property type="match status" value="1"/>
</dbReference>